<feature type="domain" description="FERM central" evidence="1">
    <location>
        <begin position="37"/>
        <end position="112"/>
    </location>
</feature>
<name>A0A7R8ZGJ1_9CRUS</name>
<dbReference type="InterPro" id="IPR035963">
    <property type="entry name" value="FERM_2"/>
</dbReference>
<dbReference type="InterPro" id="IPR019748">
    <property type="entry name" value="FERM_central"/>
</dbReference>
<dbReference type="Gene3D" id="1.20.80.10">
    <property type="match status" value="1"/>
</dbReference>
<accession>A0A7R8ZGJ1</accession>
<gene>
    <name evidence="2" type="ORF">CTOB1V02_LOCUS1479</name>
</gene>
<dbReference type="InterPro" id="IPR047176">
    <property type="entry name" value="FRMD4A/B"/>
</dbReference>
<dbReference type="OrthoDB" id="10063592at2759"/>
<dbReference type="AlphaFoldDB" id="A0A7R8ZGJ1"/>
<dbReference type="GO" id="GO:0090162">
    <property type="term" value="P:establishment of epithelial cell polarity"/>
    <property type="evidence" value="ECO:0007669"/>
    <property type="project" value="InterPro"/>
</dbReference>
<reference evidence="2" key="1">
    <citation type="submission" date="2020-11" db="EMBL/GenBank/DDBJ databases">
        <authorList>
            <person name="Tran Van P."/>
        </authorList>
    </citation>
    <scope>NUCLEOTIDE SEQUENCE</scope>
</reference>
<protein>
    <recommendedName>
        <fullName evidence="1">FERM central domain-containing protein</fullName>
    </recommendedName>
</protein>
<dbReference type="CDD" id="cd14473">
    <property type="entry name" value="FERM_B-lobe"/>
    <property type="match status" value="1"/>
</dbReference>
<evidence type="ECO:0000313" key="2">
    <source>
        <dbReference type="EMBL" id="CAD7223495.1"/>
    </source>
</evidence>
<evidence type="ECO:0000259" key="1">
    <source>
        <dbReference type="Pfam" id="PF00373"/>
    </source>
</evidence>
<sequence>MVRYSKLSSVAPSLAASESNNTTRADARNLQSIRFHDGVIEVGDDLLFRLAALVIQATAGDFVCDTTTKVLVLRSNFLPDRILQEYQESECVERVAEEYRRIPGLARGEAVVNPSIPGRLK</sequence>
<dbReference type="PANTHER" id="PTHR46079:SF2">
    <property type="entry name" value="FERM DOMAIN-CONTAINING PROTEIN"/>
    <property type="match status" value="1"/>
</dbReference>
<dbReference type="InterPro" id="IPR014352">
    <property type="entry name" value="FERM/acyl-CoA-bd_prot_sf"/>
</dbReference>
<organism evidence="2">
    <name type="scientific">Cyprideis torosa</name>
    <dbReference type="NCBI Taxonomy" id="163714"/>
    <lineage>
        <taxon>Eukaryota</taxon>
        <taxon>Metazoa</taxon>
        <taxon>Ecdysozoa</taxon>
        <taxon>Arthropoda</taxon>
        <taxon>Crustacea</taxon>
        <taxon>Oligostraca</taxon>
        <taxon>Ostracoda</taxon>
        <taxon>Podocopa</taxon>
        <taxon>Podocopida</taxon>
        <taxon>Cytherocopina</taxon>
        <taxon>Cytheroidea</taxon>
        <taxon>Cytherideidae</taxon>
        <taxon>Cyprideis</taxon>
    </lineage>
</organism>
<dbReference type="PANTHER" id="PTHR46079">
    <property type="entry name" value="FERM DOMAIN-CONTAINING PROTEIN 4"/>
    <property type="match status" value="1"/>
</dbReference>
<dbReference type="Pfam" id="PF00373">
    <property type="entry name" value="FERM_M"/>
    <property type="match status" value="1"/>
</dbReference>
<proteinExistence type="predicted"/>
<dbReference type="EMBL" id="OB660210">
    <property type="protein sequence ID" value="CAD7223495.1"/>
    <property type="molecule type" value="Genomic_DNA"/>
</dbReference>
<dbReference type="SUPFAM" id="SSF47031">
    <property type="entry name" value="Second domain of FERM"/>
    <property type="match status" value="1"/>
</dbReference>